<dbReference type="EMBL" id="QSJN01000001">
    <property type="protein sequence ID" value="RHD78398.1"/>
    <property type="molecule type" value="Genomic_DNA"/>
</dbReference>
<accession>A0A174NQG8</accession>
<dbReference type="InterPro" id="IPR011032">
    <property type="entry name" value="GroES-like_sf"/>
</dbReference>
<keyword evidence="2" id="KW-0862">Zinc</keyword>
<dbReference type="EMBL" id="VOHW01000004">
    <property type="protein sequence ID" value="TWV62144.1"/>
    <property type="molecule type" value="Genomic_DNA"/>
</dbReference>
<evidence type="ECO:0000256" key="3">
    <source>
        <dbReference type="ARBA" id="ARBA00023002"/>
    </source>
</evidence>
<evidence type="ECO:0000259" key="4">
    <source>
        <dbReference type="SMART" id="SM00829"/>
    </source>
</evidence>
<dbReference type="Proteomes" id="UP000284660">
    <property type="component" value="Unassembled WGS sequence"/>
</dbReference>
<dbReference type="SUPFAM" id="SSF50129">
    <property type="entry name" value="GroES-like"/>
    <property type="match status" value="1"/>
</dbReference>
<dbReference type="PANTHER" id="PTHR43401:SF2">
    <property type="entry name" value="L-THREONINE 3-DEHYDROGENASE"/>
    <property type="match status" value="1"/>
</dbReference>
<dbReference type="InterPro" id="IPR036291">
    <property type="entry name" value="NAD(P)-bd_dom_sf"/>
</dbReference>
<gene>
    <name evidence="6" type="ORF">DW782_03705</name>
    <name evidence="7" type="ORF">FSA05_08595</name>
    <name evidence="5" type="ORF">LI194_01875</name>
</gene>
<dbReference type="Proteomes" id="UP000315827">
    <property type="component" value="Unassembled WGS sequence"/>
</dbReference>
<dbReference type="InterPro" id="IPR013149">
    <property type="entry name" value="ADH-like_C"/>
</dbReference>
<dbReference type="Gene3D" id="3.40.50.720">
    <property type="entry name" value="NAD(P)-binding Rossmann-like Domain"/>
    <property type="match status" value="1"/>
</dbReference>
<dbReference type="GO" id="GO:0046872">
    <property type="term" value="F:metal ion binding"/>
    <property type="evidence" value="ECO:0007669"/>
    <property type="project" value="UniProtKB-KW"/>
</dbReference>
<dbReference type="AlphaFoldDB" id="A0A174NQG8"/>
<reference evidence="6 8" key="1">
    <citation type="submission" date="2018-08" db="EMBL/GenBank/DDBJ databases">
        <title>A genome reference for cultivated species of the human gut microbiota.</title>
        <authorList>
            <person name="Zou Y."/>
            <person name="Xue W."/>
            <person name="Luo G."/>
        </authorList>
    </citation>
    <scope>NUCLEOTIDE SEQUENCE [LARGE SCALE GENOMIC DNA]</scope>
    <source>
        <strain evidence="6 8">AM30-4</strain>
    </source>
</reference>
<protein>
    <submittedName>
        <fullName evidence="6">Galactitol-1-phosphate 5-dehydrogenase</fullName>
    </submittedName>
</protein>
<keyword evidence="3" id="KW-0560">Oxidoreductase</keyword>
<evidence type="ECO:0000256" key="2">
    <source>
        <dbReference type="ARBA" id="ARBA00022833"/>
    </source>
</evidence>
<organism evidence="6 8">
    <name type="scientific">Parabacteroides distasonis</name>
    <dbReference type="NCBI Taxonomy" id="823"/>
    <lineage>
        <taxon>Bacteria</taxon>
        <taxon>Pseudomonadati</taxon>
        <taxon>Bacteroidota</taxon>
        <taxon>Bacteroidia</taxon>
        <taxon>Bacteroidales</taxon>
        <taxon>Tannerellaceae</taxon>
        <taxon>Parabacteroides</taxon>
    </lineage>
</organism>
<dbReference type="InterPro" id="IPR020843">
    <property type="entry name" value="ER"/>
</dbReference>
<dbReference type="RefSeq" id="WP_011966412.1">
    <property type="nucleotide sequence ID" value="NZ_BAABYH010000001.1"/>
</dbReference>
<evidence type="ECO:0000313" key="5">
    <source>
        <dbReference type="EMBL" id="MCB6516544.1"/>
    </source>
</evidence>
<evidence type="ECO:0000313" key="9">
    <source>
        <dbReference type="Proteomes" id="UP000315827"/>
    </source>
</evidence>
<dbReference type="Pfam" id="PF08240">
    <property type="entry name" value="ADH_N"/>
    <property type="match status" value="1"/>
</dbReference>
<evidence type="ECO:0000313" key="6">
    <source>
        <dbReference type="EMBL" id="RHD78398.1"/>
    </source>
</evidence>
<feature type="domain" description="Enoyl reductase (ER)" evidence="4">
    <location>
        <begin position="8"/>
        <end position="343"/>
    </location>
</feature>
<dbReference type="CDD" id="cd08236">
    <property type="entry name" value="sugar_DH"/>
    <property type="match status" value="1"/>
</dbReference>
<dbReference type="Gene3D" id="3.90.180.10">
    <property type="entry name" value="Medium-chain alcohol dehydrogenases, catalytic domain"/>
    <property type="match status" value="1"/>
</dbReference>
<reference evidence="7 9" key="2">
    <citation type="submission" date="2019-07" db="EMBL/GenBank/DDBJ databases">
        <title>Genome sequencing of Parabacteroides distasonis iSURF_7.</title>
        <authorList>
            <person name="Degefu H.N."/>
            <person name="Ruoff K.L."/>
            <person name="Price C.E."/>
            <person name="Valls R.A."/>
            <person name="O'Toole G.A."/>
        </authorList>
    </citation>
    <scope>NUCLEOTIDE SEQUENCE [LARGE SCALE GENOMIC DNA]</scope>
    <source>
        <strain evidence="7 9">CFPLTA003_1B</strain>
    </source>
</reference>
<reference evidence="5" key="3">
    <citation type="submission" date="2021-10" db="EMBL/GenBank/DDBJ databases">
        <title>Collection of gut derived symbiotic bacterial strains cultured from healthy donors.</title>
        <authorList>
            <person name="Lin H."/>
            <person name="Littmann E."/>
            <person name="Kohout C."/>
            <person name="Pamer E.G."/>
        </authorList>
    </citation>
    <scope>NUCLEOTIDE SEQUENCE</scope>
    <source>
        <strain evidence="5">DFI.2.94</strain>
    </source>
</reference>
<evidence type="ECO:0000313" key="7">
    <source>
        <dbReference type="EMBL" id="TWV62144.1"/>
    </source>
</evidence>
<keyword evidence="1" id="KW-0479">Metal-binding</keyword>
<sequence length="347" mass="38546">MKANVLFGIGDLKYTNIPLPRLKSDEVLVKVKAAGICGSDIARVFKTGTYHFPTVIGHEFSGVVSDIGSSTYLSWLGKRVSVFPLKPCFKCNNCKNKEYELCSNYDYLGSRCNGGFAEYVAVPVWNLLEIPDCVCYEEAAMLEPAAVALHALKRSGFKKGDTVVVIGPGTIGMILSQMVKLLGASKVVLVGRTQTKLDFAKTYGVENICNSTTSDVSEWVSRNIDSSGADIVFEGTGASMSFNTSLKIVKSSGTIVALGNPIDDMTLEKDFYWKLLRKQLQIYGTWNSSFGINDNDWTQVLYWLENEKLDLKRLITHRLDFSQLMEGLMLMRDNSIYSNKVMLVDHE</sequence>
<name>A0A174NQG8_PARDI</name>
<dbReference type="PANTHER" id="PTHR43401">
    <property type="entry name" value="L-THREONINE 3-DEHYDROGENASE"/>
    <property type="match status" value="1"/>
</dbReference>
<dbReference type="EMBL" id="JAJCNI010000001">
    <property type="protein sequence ID" value="MCB6516544.1"/>
    <property type="molecule type" value="Genomic_DNA"/>
</dbReference>
<dbReference type="SMART" id="SM00829">
    <property type="entry name" value="PKS_ER"/>
    <property type="match status" value="1"/>
</dbReference>
<dbReference type="Proteomes" id="UP001198806">
    <property type="component" value="Unassembled WGS sequence"/>
</dbReference>
<dbReference type="GO" id="GO:0016491">
    <property type="term" value="F:oxidoreductase activity"/>
    <property type="evidence" value="ECO:0007669"/>
    <property type="project" value="UniProtKB-KW"/>
</dbReference>
<evidence type="ECO:0000313" key="8">
    <source>
        <dbReference type="Proteomes" id="UP000284660"/>
    </source>
</evidence>
<dbReference type="OMA" id="MGLMMLE"/>
<comment type="caution">
    <text evidence="6">The sequence shown here is derived from an EMBL/GenBank/DDBJ whole genome shotgun (WGS) entry which is preliminary data.</text>
</comment>
<dbReference type="SUPFAM" id="SSF51735">
    <property type="entry name" value="NAD(P)-binding Rossmann-fold domains"/>
    <property type="match status" value="1"/>
</dbReference>
<dbReference type="InterPro" id="IPR050129">
    <property type="entry name" value="Zn_alcohol_dh"/>
</dbReference>
<proteinExistence type="predicted"/>
<dbReference type="InterPro" id="IPR013154">
    <property type="entry name" value="ADH-like_N"/>
</dbReference>
<evidence type="ECO:0000256" key="1">
    <source>
        <dbReference type="ARBA" id="ARBA00022723"/>
    </source>
</evidence>
<dbReference type="Pfam" id="PF00107">
    <property type="entry name" value="ADH_zinc_N"/>
    <property type="match status" value="1"/>
</dbReference>